<protein>
    <submittedName>
        <fullName evidence="1">Uncharacterized protein</fullName>
    </submittedName>
</protein>
<keyword evidence="2" id="KW-1185">Reference proteome</keyword>
<reference evidence="1" key="1">
    <citation type="submission" date="2020-05" db="EMBL/GenBank/DDBJ databases">
        <title>Large-scale comparative analyses of tick genomes elucidate their genetic diversity and vector capacities.</title>
        <authorList>
            <person name="Jia N."/>
            <person name="Wang J."/>
            <person name="Shi W."/>
            <person name="Du L."/>
            <person name="Sun Y."/>
            <person name="Zhan W."/>
            <person name="Jiang J."/>
            <person name="Wang Q."/>
            <person name="Zhang B."/>
            <person name="Ji P."/>
            <person name="Sakyi L.B."/>
            <person name="Cui X."/>
            <person name="Yuan T."/>
            <person name="Jiang B."/>
            <person name="Yang W."/>
            <person name="Lam T.T.-Y."/>
            <person name="Chang Q."/>
            <person name="Ding S."/>
            <person name="Wang X."/>
            <person name="Zhu J."/>
            <person name="Ruan X."/>
            <person name="Zhao L."/>
            <person name="Wei J."/>
            <person name="Que T."/>
            <person name="Du C."/>
            <person name="Cheng J."/>
            <person name="Dai P."/>
            <person name="Han X."/>
            <person name="Huang E."/>
            <person name="Gao Y."/>
            <person name="Liu J."/>
            <person name="Shao H."/>
            <person name="Ye R."/>
            <person name="Li L."/>
            <person name="Wei W."/>
            <person name="Wang X."/>
            <person name="Wang C."/>
            <person name="Yang T."/>
            <person name="Huo Q."/>
            <person name="Li W."/>
            <person name="Guo W."/>
            <person name="Chen H."/>
            <person name="Zhou L."/>
            <person name="Ni X."/>
            <person name="Tian J."/>
            <person name="Zhou Y."/>
            <person name="Sheng Y."/>
            <person name="Liu T."/>
            <person name="Pan Y."/>
            <person name="Xia L."/>
            <person name="Li J."/>
            <person name="Zhao F."/>
            <person name="Cao W."/>
        </authorList>
    </citation>
    <scope>NUCLEOTIDE SEQUENCE</scope>
    <source>
        <strain evidence="1">Dsil-2018</strain>
    </source>
</reference>
<dbReference type="EMBL" id="CM023480">
    <property type="protein sequence ID" value="KAH7970719.1"/>
    <property type="molecule type" value="Genomic_DNA"/>
</dbReference>
<sequence length="252" mass="27720">MFAKKCFAFKTARVESDSGGICETYRHAVVKKKLDAYDGPLSLNTAVVTFQNHNGRVPQRTSHITFAHELGHNFGSSHDPEPECAPGGSQGNYIMYADAQPGVDPNNRKFSPCSIANITIILRRLFSGEGTRDNCLQAPRGPFCGNTIREGDEQCDCGYTPSECRDRCCRPRRHAKPCTLAPDARCSGRRAECPLAAPKPDGTPCNRGTQLCRSGECRLSVCRRYHLEPCFLTGRFVTSADQCLIACREPGE</sequence>
<evidence type="ECO:0000313" key="1">
    <source>
        <dbReference type="EMBL" id="KAH7970719.1"/>
    </source>
</evidence>
<gene>
    <name evidence="1" type="ORF">HPB49_014580</name>
</gene>
<name>A0ACB8DJG8_DERSI</name>
<comment type="caution">
    <text evidence="1">The sequence shown here is derived from an EMBL/GenBank/DDBJ whole genome shotgun (WGS) entry which is preliminary data.</text>
</comment>
<evidence type="ECO:0000313" key="2">
    <source>
        <dbReference type="Proteomes" id="UP000821865"/>
    </source>
</evidence>
<accession>A0ACB8DJG8</accession>
<proteinExistence type="predicted"/>
<organism evidence="1 2">
    <name type="scientific">Dermacentor silvarum</name>
    <name type="common">Tick</name>
    <dbReference type="NCBI Taxonomy" id="543639"/>
    <lineage>
        <taxon>Eukaryota</taxon>
        <taxon>Metazoa</taxon>
        <taxon>Ecdysozoa</taxon>
        <taxon>Arthropoda</taxon>
        <taxon>Chelicerata</taxon>
        <taxon>Arachnida</taxon>
        <taxon>Acari</taxon>
        <taxon>Parasitiformes</taxon>
        <taxon>Ixodida</taxon>
        <taxon>Ixodoidea</taxon>
        <taxon>Ixodidae</taxon>
        <taxon>Rhipicephalinae</taxon>
        <taxon>Dermacentor</taxon>
    </lineage>
</organism>
<dbReference type="Proteomes" id="UP000821865">
    <property type="component" value="Chromosome 11"/>
</dbReference>